<keyword evidence="1" id="KW-0285">Flavoprotein</keyword>
<protein>
    <submittedName>
        <fullName evidence="6">FAD binding domain-containing protein</fullName>
    </submittedName>
</protein>
<gene>
    <name evidence="6" type="ORF">HRG_07058</name>
</gene>
<keyword evidence="2" id="KW-0274">FAD</keyword>
<comment type="caution">
    <text evidence="6">The sequence shown here is derived from an EMBL/GenBank/DDBJ whole genome shotgun (WGS) entry which is preliminary data.</text>
</comment>
<evidence type="ECO:0000313" key="6">
    <source>
        <dbReference type="EMBL" id="KAH0961978.1"/>
    </source>
</evidence>
<dbReference type="GO" id="GO:0071949">
    <property type="term" value="F:FAD binding"/>
    <property type="evidence" value="ECO:0007669"/>
    <property type="project" value="InterPro"/>
</dbReference>
<dbReference type="Proteomes" id="UP000824596">
    <property type="component" value="Unassembled WGS sequence"/>
</dbReference>
<evidence type="ECO:0000256" key="3">
    <source>
        <dbReference type="ARBA" id="ARBA00023002"/>
    </source>
</evidence>
<sequence length="411" mass="44893">MPAPIAIVGAGPCGLTFARLLQGAGIEYVVFERDASPEPPERYQGGTLDVHGHTGQAALRRAGLHAEFERLARRDATTMTIQDARGNHRATFGEGRDAPEIDRLQLRQMLLDSLPAHRIRWGKVLRSAERDGRMKQSDPAGPVLRFADGSVETGFRLVVGADGAWSKLRQMITSAKPHYSGTMFVEGWLTQNNSQYQAARDMVGSGNSMAMSAERSLCVQQMSDGSYRVYMGLKAPETLTGPGGDADLADMDKARAAMLGFYADWAPHLRAFVDAAEGPWRSWLLYHLDPDLFLPEAPGWTRAPGIVLLGDAAHVAIPNGEGVNQALYDALVLFECILSELGKTDGCYNQDEDAAALERAVVAYEMDMRPRARLHIQDGLDLDHMIYNDEGAQRMVHALTVATEQSGAELS</sequence>
<reference evidence="6" key="1">
    <citation type="submission" date="2021-09" db="EMBL/GenBank/DDBJ databases">
        <title>A high-quality genome of the endoparasitic fungus Hirsutella rhossiliensis with a comparison of Hirsutella genomes reveals transposable elements contributing to genome size variation.</title>
        <authorList>
            <person name="Lin R."/>
            <person name="Jiao Y."/>
            <person name="Sun X."/>
            <person name="Ling J."/>
            <person name="Xie B."/>
            <person name="Cheng X."/>
        </authorList>
    </citation>
    <scope>NUCLEOTIDE SEQUENCE</scope>
    <source>
        <strain evidence="6">HR02</strain>
    </source>
</reference>
<keyword evidence="7" id="KW-1185">Reference proteome</keyword>
<accession>A0A9P8MTR0</accession>
<dbReference type="InterPro" id="IPR002938">
    <property type="entry name" value="FAD-bd"/>
</dbReference>
<evidence type="ECO:0000256" key="2">
    <source>
        <dbReference type="ARBA" id="ARBA00022827"/>
    </source>
</evidence>
<dbReference type="RefSeq" id="XP_044719491.1">
    <property type="nucleotide sequence ID" value="XM_044865529.1"/>
</dbReference>
<dbReference type="PRINTS" id="PR00420">
    <property type="entry name" value="RNGMNOXGNASE"/>
</dbReference>
<dbReference type="PANTHER" id="PTHR46972">
    <property type="entry name" value="MONOOXYGENASE ASQM-RELATED"/>
    <property type="match status" value="1"/>
</dbReference>
<keyword evidence="3" id="KW-0560">Oxidoreductase</keyword>
<dbReference type="Gene3D" id="3.50.50.60">
    <property type="entry name" value="FAD/NAD(P)-binding domain"/>
    <property type="match status" value="1"/>
</dbReference>
<dbReference type="OrthoDB" id="655030at2759"/>
<proteinExistence type="predicted"/>
<dbReference type="Pfam" id="PF01494">
    <property type="entry name" value="FAD_binding_3"/>
    <property type="match status" value="1"/>
</dbReference>
<dbReference type="EMBL" id="JAIZPD010000007">
    <property type="protein sequence ID" value="KAH0961978.1"/>
    <property type="molecule type" value="Genomic_DNA"/>
</dbReference>
<dbReference type="GO" id="GO:0004497">
    <property type="term" value="F:monooxygenase activity"/>
    <property type="evidence" value="ECO:0007669"/>
    <property type="project" value="UniProtKB-KW"/>
</dbReference>
<organism evidence="6 7">
    <name type="scientific">Hirsutella rhossiliensis</name>
    <dbReference type="NCBI Taxonomy" id="111463"/>
    <lineage>
        <taxon>Eukaryota</taxon>
        <taxon>Fungi</taxon>
        <taxon>Dikarya</taxon>
        <taxon>Ascomycota</taxon>
        <taxon>Pezizomycotina</taxon>
        <taxon>Sordariomycetes</taxon>
        <taxon>Hypocreomycetidae</taxon>
        <taxon>Hypocreales</taxon>
        <taxon>Ophiocordycipitaceae</taxon>
        <taxon>Hirsutella</taxon>
    </lineage>
</organism>
<feature type="domain" description="FAD-binding" evidence="5">
    <location>
        <begin position="4"/>
        <end position="175"/>
    </location>
</feature>
<dbReference type="SUPFAM" id="SSF51905">
    <property type="entry name" value="FAD/NAD(P)-binding domain"/>
    <property type="match status" value="1"/>
</dbReference>
<evidence type="ECO:0000259" key="5">
    <source>
        <dbReference type="Pfam" id="PF01494"/>
    </source>
</evidence>
<dbReference type="InterPro" id="IPR036188">
    <property type="entry name" value="FAD/NAD-bd_sf"/>
</dbReference>
<dbReference type="GeneID" id="68356187"/>
<keyword evidence="4" id="KW-0503">Monooxygenase</keyword>
<dbReference type="AlphaFoldDB" id="A0A9P8MTR0"/>
<evidence type="ECO:0000256" key="4">
    <source>
        <dbReference type="ARBA" id="ARBA00023033"/>
    </source>
</evidence>
<dbReference type="PANTHER" id="PTHR46972:SF1">
    <property type="entry name" value="FAD DEPENDENT OXIDOREDUCTASE DOMAIN-CONTAINING PROTEIN"/>
    <property type="match status" value="1"/>
</dbReference>
<name>A0A9P8MTR0_9HYPO</name>
<evidence type="ECO:0000313" key="7">
    <source>
        <dbReference type="Proteomes" id="UP000824596"/>
    </source>
</evidence>
<evidence type="ECO:0000256" key="1">
    <source>
        <dbReference type="ARBA" id="ARBA00022630"/>
    </source>
</evidence>